<sequence>MVEVDGKPSLSVEEDENENEEKYENEEKEKLVKQLRLEKSERKRIEEEMEKEIREVEGKWMEKVRKATEERDEIARKIDEFEEKIDSMQIQVHRSETYKMEIEEANKRLRLQYEALQRDYEETMQERSIVLEENSRQLEERERLQKQIEKMKEESEEVAALKKKLENTRRLLQVNVEETVTANARRDAALARLSEVEQNGIRLAEERDEALMRCKQTSVDAIVDIWNTHSVQVNLPFNKPNLGIMLGGGRTDDGSIVHGPIYVRHIAHGSPFENLLKKLDHIMMVNDISVTDMDERSVMGMLSNSHHIHLVIRRRSNCNKISDVCLPLNYGECLVDSFFSISEIPGVGLELANGVFINSCEPNGAASRSGLAPGQRVVHVMHTPVYDAKHAELLIKNAREPLVIGILQSTKRGDQNGKDKSRPTIFSRWFSRNGGADKERTVVAKANIDRSNDQVLLRQGSLRMPQASPASVSPLVRYGSLRAPTYSNSVADHSKLMLDTLDKRFNGASTAHLEISSSSTAAPSVPWSPSSVNEKSLVFAGTNIEGVPVYVPKNTIFSKLPELVFLLSKKTNNVPNIIGTPGERVGWASFSSNTTTSDARPYSMHFTPTSSTIMEGKPHRRSQVYSPSHPPAYPTIRDDSLSSVMSSSNSIRLPSTSFSNQYPNNSACSLTGGNSAPPRHCISKDGSDFSISTTGSAMHSYAEGGRSTKKYPHMPRGNHHSESLLVNRSSQPRLVEVPRCDVKLCGGNAIGILAEKSLGSELLEGDLILSIDGNCVRNTTLECAINTLLADDTELTSLLVQDGGDRLNRLRLGADGDSFFLRVNIDRPMENKDELELKCGDVVFVDNTWILGKTGRWMAWKVDKEGRQRDHGAIPSSTTVYQAIRANKYANPFPKKAYEWVEKLDTKVKRPVLLFGAVVEPFLQMLVDESDKFSIVARESLTASFDEVSALLKDKVVIDSKQNDDVYDLYHVISTAHIMDITAQGLVLFQRRTPLNYGNYSRLHCVLQVDQTAIDRLKRCRMFPILVKIRFKSVKQLKDVNEHICGEKISSKEAKQLIEKDLKIEKDLDGSVTLVVPSHNNVSFMMTHAVLQLKKLIEEEQKKIVWVQRKIDEE</sequence>
<dbReference type="WormBase" id="CBG03433">
    <property type="protein sequence ID" value="CBP47348"/>
    <property type="gene ID" value="WBGene00026300"/>
    <property type="gene designation" value="Cbr-magu-4"/>
</dbReference>
<dbReference type="EMBL" id="HE601244">
    <property type="protein sequence ID" value="CAP24331.2"/>
    <property type="molecule type" value="Genomic_DNA"/>
</dbReference>
<dbReference type="GO" id="GO:0035331">
    <property type="term" value="P:negative regulation of hippo signaling"/>
    <property type="evidence" value="ECO:0000318"/>
    <property type="project" value="GO_Central"/>
</dbReference>
<dbReference type="Proteomes" id="UP000008549">
    <property type="component" value="Unassembled WGS sequence"/>
</dbReference>
<dbReference type="InterPro" id="IPR008144">
    <property type="entry name" value="Guanylate_kin-like_dom"/>
</dbReference>
<feature type="domain" description="PDZ" evidence="3">
    <location>
        <begin position="232"/>
        <end position="305"/>
    </location>
</feature>
<gene>
    <name evidence="6" type="primary">magu-4</name>
    <name evidence="4 6" type="ORF">CBG03433</name>
    <name evidence="4" type="ORF">CBG_03433</name>
</gene>
<accession>A8WV20</accession>
<dbReference type="HOGENOM" id="CLU_009814_0_0_1"/>
<dbReference type="Gene3D" id="2.30.30.40">
    <property type="entry name" value="SH3 Domains"/>
    <property type="match status" value="1"/>
</dbReference>
<feature type="domain" description="Guanylate kinase-like" evidence="2">
    <location>
        <begin position="909"/>
        <end position="1098"/>
    </location>
</feature>
<dbReference type="Gene3D" id="3.40.50.300">
    <property type="entry name" value="P-loop containing nucleotide triphosphate hydrolases"/>
    <property type="match status" value="1"/>
</dbReference>
<protein>
    <submittedName>
        <fullName evidence="4">Protein CBG03433</fullName>
    </submittedName>
</protein>
<evidence type="ECO:0000259" key="3">
    <source>
        <dbReference type="PROSITE" id="PS50106"/>
    </source>
</evidence>
<organism evidence="4 5">
    <name type="scientific">Caenorhabditis briggsae</name>
    <dbReference type="NCBI Taxonomy" id="6238"/>
    <lineage>
        <taxon>Eukaryota</taxon>
        <taxon>Metazoa</taxon>
        <taxon>Ecdysozoa</taxon>
        <taxon>Nematoda</taxon>
        <taxon>Chromadorea</taxon>
        <taxon>Rhabditida</taxon>
        <taxon>Rhabditina</taxon>
        <taxon>Rhabditomorpha</taxon>
        <taxon>Rhabditoidea</taxon>
        <taxon>Rhabditidae</taxon>
        <taxon>Peloderinae</taxon>
        <taxon>Caenorhabditis</taxon>
    </lineage>
</organism>
<evidence type="ECO:0000259" key="2">
    <source>
        <dbReference type="PROSITE" id="PS50052"/>
    </source>
</evidence>
<feature type="region of interest" description="Disordered" evidence="1">
    <location>
        <begin position="599"/>
        <end position="632"/>
    </location>
</feature>
<evidence type="ECO:0000313" key="6">
    <source>
        <dbReference type="WormBase" id="CBG03433"/>
    </source>
</evidence>
<dbReference type="PROSITE" id="PS50106">
    <property type="entry name" value="PDZ"/>
    <property type="match status" value="2"/>
</dbReference>
<dbReference type="PANTHER" id="PTHR46360:SF1">
    <property type="entry name" value="DISKS LARGE HOMOLOG 5"/>
    <property type="match status" value="1"/>
</dbReference>
<dbReference type="SUPFAM" id="SSF50156">
    <property type="entry name" value="PDZ domain-like"/>
    <property type="match status" value="2"/>
</dbReference>
<dbReference type="eggNOG" id="KOG0708">
    <property type="taxonomic scope" value="Eukaryota"/>
</dbReference>
<dbReference type="STRING" id="6238.A8WV20"/>
<reference evidence="4 5" key="1">
    <citation type="journal article" date="2003" name="PLoS Biol.">
        <title>The genome sequence of Caenorhabditis briggsae: a platform for comparative genomics.</title>
        <authorList>
            <person name="Stein L.D."/>
            <person name="Bao Z."/>
            <person name="Blasiar D."/>
            <person name="Blumenthal T."/>
            <person name="Brent M.R."/>
            <person name="Chen N."/>
            <person name="Chinwalla A."/>
            <person name="Clarke L."/>
            <person name="Clee C."/>
            <person name="Coghlan A."/>
            <person name="Coulson A."/>
            <person name="D'Eustachio P."/>
            <person name="Fitch D.H."/>
            <person name="Fulton L.A."/>
            <person name="Fulton R.E."/>
            <person name="Griffiths-Jones S."/>
            <person name="Harris T.W."/>
            <person name="Hillier L.W."/>
            <person name="Kamath R."/>
            <person name="Kuwabara P.E."/>
            <person name="Mardis E.R."/>
            <person name="Marra M.A."/>
            <person name="Miner T.L."/>
            <person name="Minx P."/>
            <person name="Mullikin J.C."/>
            <person name="Plumb R.W."/>
            <person name="Rogers J."/>
            <person name="Schein J.E."/>
            <person name="Sohrmann M."/>
            <person name="Spieth J."/>
            <person name="Stajich J.E."/>
            <person name="Wei C."/>
            <person name="Willey D."/>
            <person name="Wilson R.K."/>
            <person name="Durbin R."/>
            <person name="Waterston R.H."/>
        </authorList>
    </citation>
    <scope>NUCLEOTIDE SEQUENCE [LARGE SCALE GENOMIC DNA]</scope>
    <source>
        <strain evidence="4 5">AF16</strain>
    </source>
</reference>
<dbReference type="InterPro" id="IPR036034">
    <property type="entry name" value="PDZ_sf"/>
</dbReference>
<dbReference type="InterPro" id="IPR027417">
    <property type="entry name" value="P-loop_NTPase"/>
</dbReference>
<dbReference type="Pfam" id="PF00595">
    <property type="entry name" value="PDZ"/>
    <property type="match status" value="1"/>
</dbReference>
<dbReference type="OMA" id="INSCEPN"/>
<feature type="region of interest" description="Disordered" evidence="1">
    <location>
        <begin position="1"/>
        <end position="30"/>
    </location>
</feature>
<name>A8WV20_CAEBR</name>
<proteinExistence type="predicted"/>
<dbReference type="CDD" id="cd00136">
    <property type="entry name" value="PDZ_canonical"/>
    <property type="match status" value="2"/>
</dbReference>
<feature type="domain" description="PDZ" evidence="3">
    <location>
        <begin position="347"/>
        <end position="410"/>
    </location>
</feature>
<evidence type="ECO:0000313" key="4">
    <source>
        <dbReference type="EMBL" id="CAP24331.2"/>
    </source>
</evidence>
<dbReference type="Gene3D" id="2.30.42.10">
    <property type="match status" value="2"/>
</dbReference>
<dbReference type="CDD" id="cd11860">
    <property type="entry name" value="SH3_DLG5"/>
    <property type="match status" value="1"/>
</dbReference>
<reference evidence="4 5" key="2">
    <citation type="journal article" date="2011" name="PLoS Genet.">
        <title>Caenorhabditis briggsae recombinant inbred line genotypes reveal inter-strain incompatibility and the evolution of recombination.</title>
        <authorList>
            <person name="Ross J.A."/>
            <person name="Koboldt D.C."/>
            <person name="Staisch J.E."/>
            <person name="Chamberlin H.M."/>
            <person name="Gupta B.P."/>
            <person name="Miller R.D."/>
            <person name="Baird S.E."/>
            <person name="Haag E.S."/>
        </authorList>
    </citation>
    <scope>NUCLEOTIDE SEQUENCE [LARGE SCALE GENOMIC DNA]</scope>
    <source>
        <strain evidence="4 5">AF16</strain>
    </source>
</reference>
<dbReference type="InterPro" id="IPR035537">
    <property type="entry name" value="DLG5_SH3"/>
</dbReference>
<evidence type="ECO:0000256" key="1">
    <source>
        <dbReference type="SAM" id="MobiDB-lite"/>
    </source>
</evidence>
<dbReference type="SUPFAM" id="SSF52540">
    <property type="entry name" value="P-loop containing nucleoside triphosphate hydrolases"/>
    <property type="match status" value="1"/>
</dbReference>
<keyword evidence="5" id="KW-1185">Reference proteome</keyword>
<dbReference type="InterPro" id="IPR001478">
    <property type="entry name" value="PDZ"/>
</dbReference>
<dbReference type="PROSITE" id="PS50052">
    <property type="entry name" value="GUANYLATE_KINASE_2"/>
    <property type="match status" value="1"/>
</dbReference>
<dbReference type="FunCoup" id="A8WV20">
    <property type="interactions" value="93"/>
</dbReference>
<dbReference type="PANTHER" id="PTHR46360">
    <property type="entry name" value="DISKS LARGE HOMOLOG 5"/>
    <property type="match status" value="1"/>
</dbReference>
<dbReference type="InParanoid" id="A8WV20"/>
<dbReference type="AlphaFoldDB" id="A8WV20"/>
<evidence type="ECO:0000313" key="5">
    <source>
        <dbReference type="Proteomes" id="UP000008549"/>
    </source>
</evidence>
<dbReference type="InterPro" id="IPR053004">
    <property type="entry name" value="MAGUK_Signaling_Regulators"/>
</dbReference>
<feature type="compositionally biased region" description="Basic and acidic residues" evidence="1">
    <location>
        <begin position="20"/>
        <end position="30"/>
    </location>
</feature>
<dbReference type="SMART" id="SM00228">
    <property type="entry name" value="PDZ"/>
    <property type="match status" value="3"/>
</dbReference>